<dbReference type="Pfam" id="PF12833">
    <property type="entry name" value="HTH_18"/>
    <property type="match status" value="1"/>
</dbReference>
<dbReference type="InterPro" id="IPR009057">
    <property type="entry name" value="Homeodomain-like_sf"/>
</dbReference>
<dbReference type="Proteomes" id="UP001476950">
    <property type="component" value="Unassembled WGS sequence"/>
</dbReference>
<evidence type="ECO:0000256" key="1">
    <source>
        <dbReference type="ARBA" id="ARBA00023015"/>
    </source>
</evidence>
<dbReference type="PROSITE" id="PS01124">
    <property type="entry name" value="HTH_ARAC_FAMILY_2"/>
    <property type="match status" value="1"/>
</dbReference>
<dbReference type="SUPFAM" id="SSF46689">
    <property type="entry name" value="Homeodomain-like"/>
    <property type="match status" value="2"/>
</dbReference>
<dbReference type="InterPro" id="IPR050204">
    <property type="entry name" value="AraC_XylS_family_regulators"/>
</dbReference>
<protein>
    <submittedName>
        <fullName evidence="5">AraC family transcriptional regulator</fullName>
    </submittedName>
</protein>
<reference evidence="5 6" key="1">
    <citation type="submission" date="2022-04" db="EMBL/GenBank/DDBJ databases">
        <title>Positive selection, recombination, and allopatry shape intraspecific diversity of widespread and dominant cyanobacteria.</title>
        <authorList>
            <person name="Wei J."/>
            <person name="Shu W."/>
            <person name="Hu C."/>
        </authorList>
    </citation>
    <scope>NUCLEOTIDE SEQUENCE [LARGE SCALE GENOMIC DNA]</scope>
    <source>
        <strain evidence="5 6">AS-A4</strain>
    </source>
</reference>
<evidence type="ECO:0000313" key="6">
    <source>
        <dbReference type="Proteomes" id="UP001476950"/>
    </source>
</evidence>
<dbReference type="SMART" id="SM00342">
    <property type="entry name" value="HTH_ARAC"/>
    <property type="match status" value="1"/>
</dbReference>
<keyword evidence="6" id="KW-1185">Reference proteome</keyword>
<keyword evidence="3" id="KW-0804">Transcription</keyword>
<sequence length="302" mass="34120">MPDSQIHLIDTATAQTFPAAPSGTVLSSSTALGWRGLTVELHQLPPVEYPEHYVQGHRLAVVHRGKPITYEWKEGGRWKTTQTYPGIFFLQSAGETNAPRWFEPFETVAIALDPSFVAQSFRDTIKPDRIRLQERRAEFDPIIAQFARQFEAELTSGRYGGALYGESLALAFSLYLLEQHSDSSQSLPRPRGKFSSLQLREMIEYIHVYLSEELSLTALANHLNLSAFHFARLFKNSLGLSPHQYVLQNRVERAKKLIAVSTKVNLTDIALQAGFYDQPHFDKAFKRFVGVPPKIFAKQKAS</sequence>
<comment type="caution">
    <text evidence="5">The sequence shown here is derived from an EMBL/GenBank/DDBJ whole genome shotgun (WGS) entry which is preliminary data.</text>
</comment>
<dbReference type="Gene3D" id="1.10.10.60">
    <property type="entry name" value="Homeodomain-like"/>
    <property type="match status" value="2"/>
</dbReference>
<dbReference type="PROSITE" id="PS00041">
    <property type="entry name" value="HTH_ARAC_FAMILY_1"/>
    <property type="match status" value="1"/>
</dbReference>
<dbReference type="PANTHER" id="PTHR46796">
    <property type="entry name" value="HTH-TYPE TRANSCRIPTIONAL ACTIVATOR RHAS-RELATED"/>
    <property type="match status" value="1"/>
</dbReference>
<evidence type="ECO:0000256" key="3">
    <source>
        <dbReference type="ARBA" id="ARBA00023163"/>
    </source>
</evidence>
<dbReference type="PANTHER" id="PTHR46796:SF6">
    <property type="entry name" value="ARAC SUBFAMILY"/>
    <property type="match status" value="1"/>
</dbReference>
<accession>A0ABV0KS14</accession>
<evidence type="ECO:0000313" key="5">
    <source>
        <dbReference type="EMBL" id="MEP1062001.1"/>
    </source>
</evidence>
<dbReference type="InterPro" id="IPR018060">
    <property type="entry name" value="HTH_AraC"/>
</dbReference>
<gene>
    <name evidence="5" type="ORF">NDI38_26865</name>
</gene>
<dbReference type="InterPro" id="IPR018062">
    <property type="entry name" value="HTH_AraC-typ_CS"/>
</dbReference>
<evidence type="ECO:0000256" key="2">
    <source>
        <dbReference type="ARBA" id="ARBA00023125"/>
    </source>
</evidence>
<keyword evidence="1" id="KW-0805">Transcription regulation</keyword>
<dbReference type="EMBL" id="JAMPLM010000050">
    <property type="protein sequence ID" value="MEP1062001.1"/>
    <property type="molecule type" value="Genomic_DNA"/>
</dbReference>
<evidence type="ECO:0000259" key="4">
    <source>
        <dbReference type="PROSITE" id="PS01124"/>
    </source>
</evidence>
<keyword evidence="2" id="KW-0238">DNA-binding</keyword>
<name>A0ABV0KS14_9CYAN</name>
<dbReference type="RefSeq" id="WP_190448855.1">
    <property type="nucleotide sequence ID" value="NZ_JAMPLM010000050.1"/>
</dbReference>
<organism evidence="5 6">
    <name type="scientific">Stenomitos frigidus AS-A4</name>
    <dbReference type="NCBI Taxonomy" id="2933935"/>
    <lineage>
        <taxon>Bacteria</taxon>
        <taxon>Bacillati</taxon>
        <taxon>Cyanobacteriota</taxon>
        <taxon>Cyanophyceae</taxon>
        <taxon>Leptolyngbyales</taxon>
        <taxon>Leptolyngbyaceae</taxon>
        <taxon>Stenomitos</taxon>
    </lineage>
</organism>
<feature type="domain" description="HTH araC/xylS-type" evidence="4">
    <location>
        <begin position="200"/>
        <end position="299"/>
    </location>
</feature>
<proteinExistence type="predicted"/>